<accession>A0A4Z1EVA5</accession>
<protein>
    <submittedName>
        <fullName evidence="1">Uncharacterized protein</fullName>
    </submittedName>
</protein>
<name>A0A4Z1EVA5_9HELO</name>
<dbReference type="AlphaFoldDB" id="A0A4Z1EVA5"/>
<dbReference type="Proteomes" id="UP000297777">
    <property type="component" value="Unassembled WGS sequence"/>
</dbReference>
<gene>
    <name evidence="1" type="ORF">BTUL_0053g00320</name>
</gene>
<keyword evidence="2" id="KW-1185">Reference proteome</keyword>
<proteinExistence type="predicted"/>
<evidence type="ECO:0000313" key="2">
    <source>
        <dbReference type="Proteomes" id="UP000297777"/>
    </source>
</evidence>
<comment type="caution">
    <text evidence="1">The sequence shown here is derived from an EMBL/GenBank/DDBJ whole genome shotgun (WGS) entry which is preliminary data.</text>
</comment>
<sequence>MLHYEYYHVVHDGFKAFGLITTSPSHYGLPPTFEGGDSKTSETNISLIALAFNFTVTGNLFWDTSSEMNFFSSPTESANAA</sequence>
<organism evidence="1 2">
    <name type="scientific">Botrytis tulipae</name>
    <dbReference type="NCBI Taxonomy" id="87230"/>
    <lineage>
        <taxon>Eukaryota</taxon>
        <taxon>Fungi</taxon>
        <taxon>Dikarya</taxon>
        <taxon>Ascomycota</taxon>
        <taxon>Pezizomycotina</taxon>
        <taxon>Leotiomycetes</taxon>
        <taxon>Helotiales</taxon>
        <taxon>Sclerotiniaceae</taxon>
        <taxon>Botrytis</taxon>
    </lineage>
</organism>
<evidence type="ECO:0000313" key="1">
    <source>
        <dbReference type="EMBL" id="TGO14433.1"/>
    </source>
</evidence>
<dbReference type="EMBL" id="PQXH01000053">
    <property type="protein sequence ID" value="TGO14433.1"/>
    <property type="molecule type" value="Genomic_DNA"/>
</dbReference>
<reference evidence="1 2" key="1">
    <citation type="submission" date="2017-12" db="EMBL/GenBank/DDBJ databases">
        <title>Comparative genomics of Botrytis spp.</title>
        <authorList>
            <person name="Valero-Jimenez C.A."/>
            <person name="Tapia P."/>
            <person name="Veloso J."/>
            <person name="Silva-Moreno E."/>
            <person name="Staats M."/>
            <person name="Valdes J.H."/>
            <person name="Van Kan J.A.L."/>
        </authorList>
    </citation>
    <scope>NUCLEOTIDE SEQUENCE [LARGE SCALE GENOMIC DNA]</scope>
    <source>
        <strain evidence="1 2">Bt9001</strain>
    </source>
</reference>